<reference evidence="6" key="1">
    <citation type="submission" date="2022-02" db="EMBL/GenBank/DDBJ databases">
        <title>Characterization of Tn125 harboring carbapenem-resistant Acinetobacter bereziniae clinical isolates.</title>
        <authorList>
            <person name="Wong N.-K."/>
            <person name="Pan Q."/>
        </authorList>
    </citation>
    <scope>NUCLEOTIDE SEQUENCE</scope>
    <source>
        <strain evidence="6">GD03393</strain>
    </source>
</reference>
<dbReference type="Gene3D" id="2.60.40.1090">
    <property type="entry name" value="Fimbrial-type adhesion domain"/>
    <property type="match status" value="1"/>
</dbReference>
<sequence>MKKLGLLAATLIASSASFAAPVSGGTVHFVGELVNAACAVSTDTADQTVDLGQHRTARLAVAGDKSGPVPFNIQLVDCDASLVTNGVSFAFNGQTVSTNNKLLAVNGGGGNAPAATNVGIEITDYASKILAVDGSDFSTEKAIIDGTNTFPFTARYVATGASTPGKANADATFVVNYN</sequence>
<protein>
    <submittedName>
        <fullName evidence="6">Type 1 fimbrial major subunit FimA</fullName>
    </submittedName>
</protein>
<dbReference type="PANTHER" id="PTHR33420">
    <property type="entry name" value="FIMBRIAL SUBUNIT ELFA-RELATED"/>
    <property type="match status" value="1"/>
</dbReference>
<dbReference type="InterPro" id="IPR050263">
    <property type="entry name" value="Bact_Fimbrial_Adh_Pro"/>
</dbReference>
<organism evidence="6 7">
    <name type="scientific">Acinetobacter bereziniae</name>
    <name type="common">Acinetobacter genomosp. 10</name>
    <dbReference type="NCBI Taxonomy" id="106648"/>
    <lineage>
        <taxon>Bacteria</taxon>
        <taxon>Pseudomonadati</taxon>
        <taxon>Pseudomonadota</taxon>
        <taxon>Gammaproteobacteria</taxon>
        <taxon>Moraxellales</taxon>
        <taxon>Moraxellaceae</taxon>
        <taxon>Acinetobacter</taxon>
    </lineage>
</organism>
<evidence type="ECO:0000256" key="4">
    <source>
        <dbReference type="ARBA" id="ARBA00023263"/>
    </source>
</evidence>
<evidence type="ECO:0000256" key="1">
    <source>
        <dbReference type="ARBA" id="ARBA00004561"/>
    </source>
</evidence>
<evidence type="ECO:0000313" key="7">
    <source>
        <dbReference type="Proteomes" id="UP000644140"/>
    </source>
</evidence>
<dbReference type="EMBL" id="CP092085">
    <property type="protein sequence ID" value="UUN97273.1"/>
    <property type="molecule type" value="Genomic_DNA"/>
</dbReference>
<dbReference type="NCBIfam" id="NF011741">
    <property type="entry name" value="PRK15194.1"/>
    <property type="match status" value="1"/>
</dbReference>
<name>A0A0A8TGC3_ACIBZ</name>
<dbReference type="AlphaFoldDB" id="A0A0A8TGC3"/>
<dbReference type="GO" id="GO:0009289">
    <property type="term" value="C:pilus"/>
    <property type="evidence" value="ECO:0007669"/>
    <property type="project" value="UniProtKB-SubCell"/>
</dbReference>
<gene>
    <name evidence="6" type="primary">fimA</name>
    <name evidence="6" type="ORF">I9054_018320</name>
</gene>
<dbReference type="InterPro" id="IPR000259">
    <property type="entry name" value="Adhesion_dom_fimbrial"/>
</dbReference>
<comment type="subcellular location">
    <subcellularLocation>
        <location evidence="1">Fimbrium</location>
    </subcellularLocation>
</comment>
<accession>A0A0A8TGC3</accession>
<dbReference type="RefSeq" id="WP_009585666.1">
    <property type="nucleotide sequence ID" value="NZ_BKMA01000032.1"/>
</dbReference>
<dbReference type="SUPFAM" id="SSF49401">
    <property type="entry name" value="Bacterial adhesins"/>
    <property type="match status" value="1"/>
</dbReference>
<evidence type="ECO:0000259" key="5">
    <source>
        <dbReference type="Pfam" id="PF00419"/>
    </source>
</evidence>
<dbReference type="STRING" id="106648.GCA_000753985_01939"/>
<evidence type="ECO:0000256" key="2">
    <source>
        <dbReference type="ARBA" id="ARBA00006671"/>
    </source>
</evidence>
<keyword evidence="4" id="KW-0281">Fimbrium</keyword>
<dbReference type="GO" id="GO:0043709">
    <property type="term" value="P:cell adhesion involved in single-species biofilm formation"/>
    <property type="evidence" value="ECO:0007669"/>
    <property type="project" value="TreeGrafter"/>
</dbReference>
<dbReference type="Pfam" id="PF00419">
    <property type="entry name" value="Fimbrial"/>
    <property type="match status" value="1"/>
</dbReference>
<keyword evidence="3" id="KW-0732">Signal</keyword>
<dbReference type="eggNOG" id="COG3539">
    <property type="taxonomic scope" value="Bacteria"/>
</dbReference>
<dbReference type="Proteomes" id="UP000644140">
    <property type="component" value="Chromosome"/>
</dbReference>
<evidence type="ECO:0000256" key="3">
    <source>
        <dbReference type="ARBA" id="ARBA00022729"/>
    </source>
</evidence>
<feature type="domain" description="Fimbrial-type adhesion" evidence="5">
    <location>
        <begin position="28"/>
        <end position="177"/>
    </location>
</feature>
<dbReference type="InterPro" id="IPR036937">
    <property type="entry name" value="Adhesion_dom_fimbrial_sf"/>
</dbReference>
<dbReference type="InterPro" id="IPR008966">
    <property type="entry name" value="Adhesion_dom_sf"/>
</dbReference>
<proteinExistence type="inferred from homology"/>
<evidence type="ECO:0000313" key="6">
    <source>
        <dbReference type="EMBL" id="UUN97273.1"/>
    </source>
</evidence>
<comment type="similarity">
    <text evidence="2">Belongs to the fimbrial protein family.</text>
</comment>
<dbReference type="PANTHER" id="PTHR33420:SF12">
    <property type="entry name" value="FIMBRIN-LIKE PROTEIN FIMI-RELATED"/>
    <property type="match status" value="1"/>
</dbReference>